<dbReference type="NCBIfam" id="TIGR02493">
    <property type="entry name" value="PFLA"/>
    <property type="match status" value="1"/>
</dbReference>
<dbReference type="GO" id="GO:0046872">
    <property type="term" value="F:metal ion binding"/>
    <property type="evidence" value="ECO:0007669"/>
    <property type="project" value="UniProtKB-UniRule"/>
</dbReference>
<dbReference type="InterPro" id="IPR001989">
    <property type="entry name" value="Radical_activat_CS"/>
</dbReference>
<feature type="domain" description="Radical SAM core" evidence="10">
    <location>
        <begin position="12"/>
        <end position="235"/>
    </location>
</feature>
<dbReference type="Pfam" id="PF04055">
    <property type="entry name" value="Radical_SAM"/>
    <property type="match status" value="1"/>
</dbReference>
<dbReference type="Gene3D" id="3.20.20.70">
    <property type="entry name" value="Aldolase class I"/>
    <property type="match status" value="1"/>
</dbReference>
<keyword evidence="3 9" id="KW-0004">4Fe-4S</keyword>
<keyword evidence="12" id="KW-1185">Reference proteome</keyword>
<comment type="caution">
    <text evidence="11">The sequence shown here is derived from an EMBL/GenBank/DDBJ whole genome shotgun (WGS) entry which is preliminary data.</text>
</comment>
<keyword evidence="6 9" id="KW-0560">Oxidoreductase</keyword>
<dbReference type="InterPro" id="IPR012838">
    <property type="entry name" value="PFL1_activating"/>
</dbReference>
<evidence type="ECO:0000256" key="9">
    <source>
        <dbReference type="RuleBase" id="RU362053"/>
    </source>
</evidence>
<comment type="catalytic activity">
    <reaction evidence="9">
        <text>glycyl-[formate C-acetyltransferase] + reduced [flavodoxin] + S-adenosyl-L-methionine = glycin-2-yl radical-[formate C-acetyltransferase] + semiquinone [flavodoxin] + 5'-deoxyadenosine + L-methionine + H(+)</text>
        <dbReference type="Rhea" id="RHEA:19225"/>
        <dbReference type="Rhea" id="RHEA-COMP:10622"/>
        <dbReference type="Rhea" id="RHEA-COMP:12190"/>
        <dbReference type="Rhea" id="RHEA-COMP:12191"/>
        <dbReference type="Rhea" id="RHEA-COMP:14480"/>
        <dbReference type="ChEBI" id="CHEBI:15378"/>
        <dbReference type="ChEBI" id="CHEBI:17319"/>
        <dbReference type="ChEBI" id="CHEBI:29947"/>
        <dbReference type="ChEBI" id="CHEBI:32722"/>
        <dbReference type="ChEBI" id="CHEBI:57618"/>
        <dbReference type="ChEBI" id="CHEBI:57844"/>
        <dbReference type="ChEBI" id="CHEBI:59789"/>
        <dbReference type="ChEBI" id="CHEBI:140311"/>
        <dbReference type="EC" id="1.97.1.4"/>
    </reaction>
</comment>
<keyword evidence="7 9" id="KW-0408">Iron</keyword>
<keyword evidence="11" id="KW-0456">Lyase</keyword>
<protein>
    <recommendedName>
        <fullName evidence="9">Pyruvate formate-lyase-activating enzyme</fullName>
        <ecNumber evidence="9">1.97.1.4</ecNumber>
    </recommendedName>
</protein>
<evidence type="ECO:0000313" key="11">
    <source>
        <dbReference type="EMBL" id="POR03107.1"/>
    </source>
</evidence>
<dbReference type="EC" id="1.97.1.4" evidence="9"/>
<keyword evidence="4 9" id="KW-0949">S-adenosyl-L-methionine</keyword>
<dbReference type="GO" id="GO:0016829">
    <property type="term" value="F:lyase activity"/>
    <property type="evidence" value="ECO:0007669"/>
    <property type="project" value="UniProtKB-KW"/>
</dbReference>
<comment type="function">
    <text evidence="1">Activation of pyruvate formate-lyase 1 under anaerobic conditions by generation of an organic free radical, using S-adenosylmethionine and reduced flavodoxin as cosubstrates to produce 5'-deoxy-adenosine.</text>
</comment>
<name>A0A2S4JUA2_9SPIO</name>
<evidence type="ECO:0000256" key="3">
    <source>
        <dbReference type="ARBA" id="ARBA00022485"/>
    </source>
</evidence>
<dbReference type="PROSITE" id="PS01087">
    <property type="entry name" value="RADICAL_ACTIVATING"/>
    <property type="match status" value="1"/>
</dbReference>
<evidence type="ECO:0000256" key="2">
    <source>
        <dbReference type="ARBA" id="ARBA00009777"/>
    </source>
</evidence>
<dbReference type="AlphaFoldDB" id="A0A2S4JUA2"/>
<comment type="cofactor">
    <cofactor evidence="9">
        <name>[4Fe-4S] cluster</name>
        <dbReference type="ChEBI" id="CHEBI:49883"/>
    </cofactor>
    <text evidence="9">Binds 1 [4Fe-4S] cluster. The cluster is coordinated with 3 cysteines and an exchangeable S-adenosyl-L-methionine.</text>
</comment>
<dbReference type="Proteomes" id="UP000237350">
    <property type="component" value="Unassembled WGS sequence"/>
</dbReference>
<comment type="subcellular location">
    <subcellularLocation>
        <location evidence="9">Cytoplasm</location>
    </subcellularLocation>
</comment>
<dbReference type="GO" id="GO:0043365">
    <property type="term" value="F:[formate-C-acetyltransferase]-activating enzyme activity"/>
    <property type="evidence" value="ECO:0007669"/>
    <property type="project" value="UniProtKB-UniRule"/>
</dbReference>
<dbReference type="InterPro" id="IPR034457">
    <property type="entry name" value="Organic_radical-activating"/>
</dbReference>
<keyword evidence="9" id="KW-0963">Cytoplasm</keyword>
<dbReference type="PROSITE" id="PS51918">
    <property type="entry name" value="RADICAL_SAM"/>
    <property type="match status" value="1"/>
</dbReference>
<evidence type="ECO:0000256" key="5">
    <source>
        <dbReference type="ARBA" id="ARBA00022723"/>
    </source>
</evidence>
<dbReference type="SFLD" id="SFLDG01066">
    <property type="entry name" value="organic_radical-activating_enz"/>
    <property type="match status" value="1"/>
</dbReference>
<dbReference type="GO" id="GO:0005737">
    <property type="term" value="C:cytoplasm"/>
    <property type="evidence" value="ECO:0007669"/>
    <property type="project" value="UniProtKB-SubCell"/>
</dbReference>
<evidence type="ECO:0000256" key="6">
    <source>
        <dbReference type="ARBA" id="ARBA00023002"/>
    </source>
</evidence>
<evidence type="ECO:0000256" key="1">
    <source>
        <dbReference type="ARBA" id="ARBA00002918"/>
    </source>
</evidence>
<evidence type="ECO:0000313" key="12">
    <source>
        <dbReference type="Proteomes" id="UP000237350"/>
    </source>
</evidence>
<keyword evidence="8 9" id="KW-0411">Iron-sulfur</keyword>
<comment type="similarity">
    <text evidence="2 9">Belongs to the organic radical-activating enzymes family.</text>
</comment>
<evidence type="ECO:0000259" key="10">
    <source>
        <dbReference type="PROSITE" id="PS51918"/>
    </source>
</evidence>
<proteinExistence type="inferred from homology"/>
<accession>A0A2S4JUA2</accession>
<dbReference type="SUPFAM" id="SSF102114">
    <property type="entry name" value="Radical SAM enzymes"/>
    <property type="match status" value="1"/>
</dbReference>
<evidence type="ECO:0000256" key="7">
    <source>
        <dbReference type="ARBA" id="ARBA00023004"/>
    </source>
</evidence>
<keyword evidence="5 9" id="KW-0479">Metal-binding</keyword>
<reference evidence="12" key="1">
    <citation type="submission" date="2015-12" db="EMBL/GenBank/DDBJ databases">
        <authorList>
            <person name="Lodha T.D."/>
            <person name="Chintalapati S."/>
            <person name="Chintalapati V.R."/>
            <person name="Sravanthi T."/>
        </authorList>
    </citation>
    <scope>NUCLEOTIDE SEQUENCE [LARGE SCALE GENOMIC DNA]</scope>
    <source>
        <strain evidence="12">JC133</strain>
    </source>
</reference>
<comment type="function">
    <text evidence="9">Activation of pyruvate formate-lyase under anaerobic conditions by generation of an organic free radical, using S-adenosylmethionine and reduced flavodoxin as cosubstrates to produce 5'-deoxy-adenosine.</text>
</comment>
<dbReference type="InterPro" id="IPR007197">
    <property type="entry name" value="rSAM"/>
</dbReference>
<dbReference type="CDD" id="cd01335">
    <property type="entry name" value="Radical_SAM"/>
    <property type="match status" value="1"/>
</dbReference>
<evidence type="ECO:0000256" key="8">
    <source>
        <dbReference type="ARBA" id="ARBA00023014"/>
    </source>
</evidence>
<dbReference type="InterPro" id="IPR058240">
    <property type="entry name" value="rSAM_sf"/>
</dbReference>
<dbReference type="PANTHER" id="PTHR30352:SF5">
    <property type="entry name" value="PYRUVATE FORMATE-LYASE 1-ACTIVATING ENZYME"/>
    <property type="match status" value="1"/>
</dbReference>
<sequence length="250" mass="27698">MRIHSVETFGTLDGPGIRYVVFLQGCPLRCAYCHNRDTWDQRGGTVTRVTDLALDIERYAGFLRPSGGGVTATGGEPLLQAGPVKELFALVRTMNLSTALDTSGYVTVTPLIREVLDLTDLVILDLKHGDDRAHEELTGVSFKKIRAFAETLSRLGKPLWIRHVVVPGHTTRPADVQSLAAFVSRLKGVQRVELLPYHELGKHKWEALGETYPLGNLRPPSQKEMRDVASAFHDRNLPVHYSEGPHVESS</sequence>
<dbReference type="PANTHER" id="PTHR30352">
    <property type="entry name" value="PYRUVATE FORMATE-LYASE-ACTIVATING ENZYME"/>
    <property type="match status" value="1"/>
</dbReference>
<dbReference type="PIRSF" id="PIRSF000371">
    <property type="entry name" value="PFL_act_enz"/>
    <property type="match status" value="1"/>
</dbReference>
<dbReference type="EMBL" id="LPWH01000055">
    <property type="protein sequence ID" value="POR03107.1"/>
    <property type="molecule type" value="Genomic_DNA"/>
</dbReference>
<evidence type="ECO:0000256" key="4">
    <source>
        <dbReference type="ARBA" id="ARBA00022691"/>
    </source>
</evidence>
<gene>
    <name evidence="11" type="primary">pflA</name>
    <name evidence="11" type="ORF">AU468_05860</name>
</gene>
<dbReference type="InterPro" id="IPR013785">
    <property type="entry name" value="Aldolase_TIM"/>
</dbReference>
<dbReference type="SFLD" id="SFLDS00029">
    <property type="entry name" value="Radical_SAM"/>
    <property type="match status" value="1"/>
</dbReference>
<dbReference type="InterPro" id="IPR012839">
    <property type="entry name" value="Organic_radical_activase"/>
</dbReference>
<keyword evidence="11" id="KW-0670">Pyruvate</keyword>
<organism evidence="11 12">
    <name type="scientific">Alkalispirochaeta sphaeroplastigenens</name>
    <dbReference type="NCBI Taxonomy" id="1187066"/>
    <lineage>
        <taxon>Bacteria</taxon>
        <taxon>Pseudomonadati</taxon>
        <taxon>Spirochaetota</taxon>
        <taxon>Spirochaetia</taxon>
        <taxon>Spirochaetales</taxon>
        <taxon>Spirochaetaceae</taxon>
        <taxon>Alkalispirochaeta</taxon>
    </lineage>
</organism>
<dbReference type="GO" id="GO:0051539">
    <property type="term" value="F:4 iron, 4 sulfur cluster binding"/>
    <property type="evidence" value="ECO:0007669"/>
    <property type="project" value="UniProtKB-UniRule"/>
</dbReference>